<evidence type="ECO:0000313" key="5">
    <source>
        <dbReference type="Proteomes" id="UP000706151"/>
    </source>
</evidence>
<feature type="binding site" evidence="3">
    <location>
        <position position="59"/>
    </location>
    <ligand>
        <name>substrate</name>
    </ligand>
</feature>
<comment type="similarity">
    <text evidence="1">Belongs to the transferase hexapeptide repeat family.</text>
</comment>
<feature type="active site" description="Proton acceptor" evidence="2">
    <location>
        <position position="125"/>
    </location>
</feature>
<name>A0A935TA39_9PROT</name>
<dbReference type="Proteomes" id="UP000706151">
    <property type="component" value="Unassembled WGS sequence"/>
</dbReference>
<feature type="site" description="Increases basicity of active site His" evidence="2">
    <location>
        <position position="126"/>
    </location>
</feature>
<sequence length="202" mass="21754">MPYVRTSVARTLGVSGTDVEVYFVETAEPARDEVNGYPLISLDRFLRMRGRLFFNVAVGSGRDRETMVLQVGTAAQVLPVHAPQAIFLDNNSIGIGSICCPNSMVTSNVTIGRFFQANIYSYVAHDCCIGDFVTFAPGVRCNGHVHIGDYAYIGTNAILRHGTQERPLRIGARAVVGMGAVVTKDVPEGTTVVGNPAKQMMG</sequence>
<accession>A0A935TA39</accession>
<evidence type="ECO:0000313" key="4">
    <source>
        <dbReference type="EMBL" id="MBK7953703.1"/>
    </source>
</evidence>
<dbReference type="SUPFAM" id="SSF51161">
    <property type="entry name" value="Trimeric LpxA-like enzymes"/>
    <property type="match status" value="1"/>
</dbReference>
<dbReference type="InterPro" id="IPR020019">
    <property type="entry name" value="AcTrfase_PglD-like"/>
</dbReference>
<dbReference type="Gene3D" id="2.160.10.10">
    <property type="entry name" value="Hexapeptide repeat proteins"/>
    <property type="match status" value="1"/>
</dbReference>
<dbReference type="InterPro" id="IPR050179">
    <property type="entry name" value="Trans_hexapeptide_repeat"/>
</dbReference>
<dbReference type="PANTHER" id="PTHR43300">
    <property type="entry name" value="ACETYLTRANSFERASE"/>
    <property type="match status" value="1"/>
</dbReference>
<comment type="caution">
    <text evidence="4">The sequence shown here is derived from an EMBL/GenBank/DDBJ whole genome shotgun (WGS) entry which is preliminary data.</text>
</comment>
<evidence type="ECO:0000256" key="3">
    <source>
        <dbReference type="PIRSR" id="PIRSR620019-2"/>
    </source>
</evidence>
<evidence type="ECO:0000256" key="2">
    <source>
        <dbReference type="PIRSR" id="PIRSR620019-1"/>
    </source>
</evidence>
<dbReference type="PANTHER" id="PTHR43300:SF7">
    <property type="entry name" value="UDP-N-ACETYLBACILLOSAMINE N-ACETYLTRANSFERASE"/>
    <property type="match status" value="1"/>
</dbReference>
<dbReference type="CDD" id="cd03360">
    <property type="entry name" value="LbH_AT_putative"/>
    <property type="match status" value="1"/>
</dbReference>
<evidence type="ECO:0000256" key="1">
    <source>
        <dbReference type="ARBA" id="ARBA00007274"/>
    </source>
</evidence>
<protein>
    <submittedName>
        <fullName evidence="4">Acetyltransferase</fullName>
    </submittedName>
</protein>
<dbReference type="EMBL" id="JADJOT010000007">
    <property type="protein sequence ID" value="MBK7953703.1"/>
    <property type="molecule type" value="Genomic_DNA"/>
</dbReference>
<gene>
    <name evidence="4" type="ORF">IPK02_06885</name>
</gene>
<proteinExistence type="inferred from homology"/>
<dbReference type="InterPro" id="IPR011004">
    <property type="entry name" value="Trimer_LpxA-like_sf"/>
</dbReference>
<reference evidence="4 5" key="1">
    <citation type="submission" date="2020-10" db="EMBL/GenBank/DDBJ databases">
        <title>Connecting structure to function with the recovery of over 1000 high-quality activated sludge metagenome-assembled genomes encoding full-length rRNA genes using long-read sequencing.</title>
        <authorList>
            <person name="Singleton C.M."/>
            <person name="Petriglieri F."/>
            <person name="Kristensen J.M."/>
            <person name="Kirkegaard R.H."/>
            <person name="Michaelsen T.Y."/>
            <person name="Andersen M.H."/>
            <person name="Karst S.M."/>
            <person name="Dueholm M.S."/>
            <person name="Nielsen P.H."/>
            <person name="Albertsen M."/>
        </authorList>
    </citation>
    <scope>NUCLEOTIDE SEQUENCE [LARGE SCALE GENOMIC DNA]</scope>
    <source>
        <strain evidence="4">Fred_18-Q3-R57-64_BAT3C.720</strain>
    </source>
</reference>
<dbReference type="AlphaFoldDB" id="A0A935TA39"/>
<organism evidence="4 5">
    <name type="scientific">Candidatus Accumulibacter affinis</name>
    <dbReference type="NCBI Taxonomy" id="2954384"/>
    <lineage>
        <taxon>Bacteria</taxon>
        <taxon>Pseudomonadati</taxon>
        <taxon>Pseudomonadota</taxon>
        <taxon>Betaproteobacteria</taxon>
        <taxon>Candidatus Accumulibacter</taxon>
    </lineage>
</organism>